<keyword evidence="2" id="KW-1185">Reference proteome</keyword>
<evidence type="ECO:0000313" key="1">
    <source>
        <dbReference type="EMBL" id="AFD00268.1"/>
    </source>
</evidence>
<gene>
    <name evidence="1" type="ordered locus">Mtc_1515</name>
</gene>
<dbReference type="EMBL" id="CP003243">
    <property type="protein sequence ID" value="AFD00268.1"/>
    <property type="molecule type" value="Genomic_DNA"/>
</dbReference>
<reference evidence="1 2" key="1">
    <citation type="journal article" date="2012" name="J. Bacteriol.">
        <title>Complete genome sequence of a thermophilic methanogen, Methanocella conradii HZ254, isolated from Chinese rice field soil.</title>
        <authorList>
            <person name="Lu Z."/>
            <person name="Lu Y."/>
        </authorList>
    </citation>
    <scope>NUCLEOTIDE SEQUENCE [LARGE SCALE GENOMIC DNA]</scope>
    <source>
        <strain evidence="2">DSM 24694 / JCM 17849 / CGMCC 1.5162 / HZ254</strain>
    </source>
</reference>
<protein>
    <submittedName>
        <fullName evidence="1">Uncharacterized protein</fullName>
    </submittedName>
</protein>
<dbReference type="Proteomes" id="UP000005233">
    <property type="component" value="Chromosome"/>
</dbReference>
<dbReference type="HOGENOM" id="CLU_159743_1_1_2"/>
<evidence type="ECO:0000313" key="2">
    <source>
        <dbReference type="Proteomes" id="UP000005233"/>
    </source>
</evidence>
<dbReference type="eggNOG" id="arCOG05148">
    <property type="taxonomic scope" value="Archaea"/>
</dbReference>
<organism evidence="1 2">
    <name type="scientific">Methanocella conradii (strain DSM 24694 / JCM 17849 / CGMCC 1.5162 / HZ254)</name>
    <dbReference type="NCBI Taxonomy" id="1041930"/>
    <lineage>
        <taxon>Archaea</taxon>
        <taxon>Methanobacteriati</taxon>
        <taxon>Methanobacteriota</taxon>
        <taxon>Stenosarchaea group</taxon>
        <taxon>Methanomicrobia</taxon>
        <taxon>Methanocellales</taxon>
        <taxon>Methanocellaceae</taxon>
        <taxon>Methanocella</taxon>
    </lineage>
</organism>
<dbReference type="AlphaFoldDB" id="H8I634"/>
<sequence>MLEIPSIAPSGSHNSLFSLLERFIEKHSGEYTSKEIYENFSKKTNLSEFNRIINELADSGKIAIDSEGKICYIWDPESVKRTIKNKRLAFRR</sequence>
<dbReference type="STRING" id="1041930.Mtc_1515"/>
<name>H8I634_METCZ</name>
<dbReference type="KEGG" id="mez:Mtc_1515"/>
<accession>H8I634</accession>
<proteinExistence type="predicted"/>